<dbReference type="Proteomes" id="UP001239397">
    <property type="component" value="Chromosome"/>
</dbReference>
<gene>
    <name evidence="2" type="ORF">QRX60_45730</name>
</gene>
<keyword evidence="1" id="KW-1133">Transmembrane helix</keyword>
<name>A0A9Y2JMC1_9PSEU</name>
<reference evidence="2 3" key="1">
    <citation type="submission" date="2023-06" db="EMBL/GenBank/DDBJ databases">
        <authorList>
            <person name="Oyuntsetseg B."/>
            <person name="Kim S.B."/>
        </authorList>
    </citation>
    <scope>NUCLEOTIDE SEQUENCE [LARGE SCALE GENOMIC DNA]</scope>
    <source>
        <strain evidence="2 3">4-36</strain>
    </source>
</reference>
<dbReference type="RefSeq" id="WP_285997709.1">
    <property type="nucleotide sequence ID" value="NZ_CP127295.1"/>
</dbReference>
<dbReference type="AlphaFoldDB" id="A0A9Y2JMC1"/>
<keyword evidence="1" id="KW-0472">Membrane</keyword>
<sequence>MGNFIRRERWLIFFAICVGGTLLVSLGIAYNKDSNWWAAWGQWIGGLGTVAAIWTAVEGWKNSDNQMLEQRKYEANLREQEGASLFSVWIDKPGMEVGRLFYYNAGNAAVFNVWCEIYEGADLFHRFLEPSIGPMAQPRESGENARIEDGIDRVSRERAASLQTEGFGGVDATFSFRLGLVGALGVRCEFKDSNGVTWTRERNGTLSREAAITKDLARLADEASLRADLKASEVRES</sequence>
<proteinExistence type="predicted"/>
<evidence type="ECO:0000313" key="3">
    <source>
        <dbReference type="Proteomes" id="UP001239397"/>
    </source>
</evidence>
<accession>A0A9Y2JMC1</accession>
<dbReference type="EMBL" id="CP127295">
    <property type="protein sequence ID" value="WIY01256.1"/>
    <property type="molecule type" value="Genomic_DNA"/>
</dbReference>
<dbReference type="KEGG" id="amog:QRX60_45730"/>
<evidence type="ECO:0000313" key="2">
    <source>
        <dbReference type="EMBL" id="WIY01256.1"/>
    </source>
</evidence>
<organism evidence="2 3">
    <name type="scientific">Amycolatopsis mongoliensis</name>
    <dbReference type="NCBI Taxonomy" id="715475"/>
    <lineage>
        <taxon>Bacteria</taxon>
        <taxon>Bacillati</taxon>
        <taxon>Actinomycetota</taxon>
        <taxon>Actinomycetes</taxon>
        <taxon>Pseudonocardiales</taxon>
        <taxon>Pseudonocardiaceae</taxon>
        <taxon>Amycolatopsis</taxon>
    </lineage>
</organism>
<keyword evidence="3" id="KW-1185">Reference proteome</keyword>
<feature type="transmembrane region" description="Helical" evidence="1">
    <location>
        <begin position="36"/>
        <end position="57"/>
    </location>
</feature>
<feature type="transmembrane region" description="Helical" evidence="1">
    <location>
        <begin position="12"/>
        <end position="30"/>
    </location>
</feature>
<evidence type="ECO:0000256" key="1">
    <source>
        <dbReference type="SAM" id="Phobius"/>
    </source>
</evidence>
<protein>
    <submittedName>
        <fullName evidence="2">Uncharacterized protein</fullName>
    </submittedName>
</protein>
<keyword evidence="1" id="KW-0812">Transmembrane</keyword>